<evidence type="ECO:0000313" key="1">
    <source>
        <dbReference type="EMBL" id="KAJ8634827.1"/>
    </source>
</evidence>
<dbReference type="Proteomes" id="UP001234297">
    <property type="component" value="Chromosome 3"/>
</dbReference>
<dbReference type="EMBL" id="CM056811">
    <property type="protein sequence ID" value="KAJ8634827.1"/>
    <property type="molecule type" value="Genomic_DNA"/>
</dbReference>
<protein>
    <submittedName>
        <fullName evidence="1">Uncharacterized protein</fullName>
    </submittedName>
</protein>
<reference evidence="1 2" key="1">
    <citation type="journal article" date="2022" name="Hortic Res">
        <title>A haplotype resolved chromosomal level avocado genome allows analysis of novel avocado genes.</title>
        <authorList>
            <person name="Nath O."/>
            <person name="Fletcher S.J."/>
            <person name="Hayward A."/>
            <person name="Shaw L.M."/>
            <person name="Masouleh A.K."/>
            <person name="Furtado A."/>
            <person name="Henry R.J."/>
            <person name="Mitter N."/>
        </authorList>
    </citation>
    <scope>NUCLEOTIDE SEQUENCE [LARGE SCALE GENOMIC DNA]</scope>
    <source>
        <strain evidence="2">cv. Hass</strain>
    </source>
</reference>
<proteinExistence type="predicted"/>
<comment type="caution">
    <text evidence="1">The sequence shown here is derived from an EMBL/GenBank/DDBJ whole genome shotgun (WGS) entry which is preliminary data.</text>
</comment>
<keyword evidence="2" id="KW-1185">Reference proteome</keyword>
<gene>
    <name evidence="1" type="ORF">MRB53_009094</name>
</gene>
<organism evidence="1 2">
    <name type="scientific">Persea americana</name>
    <name type="common">Avocado</name>
    <dbReference type="NCBI Taxonomy" id="3435"/>
    <lineage>
        <taxon>Eukaryota</taxon>
        <taxon>Viridiplantae</taxon>
        <taxon>Streptophyta</taxon>
        <taxon>Embryophyta</taxon>
        <taxon>Tracheophyta</taxon>
        <taxon>Spermatophyta</taxon>
        <taxon>Magnoliopsida</taxon>
        <taxon>Magnoliidae</taxon>
        <taxon>Laurales</taxon>
        <taxon>Lauraceae</taxon>
        <taxon>Persea</taxon>
    </lineage>
</organism>
<sequence>MDAEEDEFGDLYTDVLRPSSSSSAPIPSLLPSSKPSLDLNASEDDDEDDLILYGKNPSFNGAPRDQPKPSSPTQPDELEEPPRVSAAPALDPVQEDQIRAQDDEKDRILTEERIGIEVGIGDLDSDQPMIPGLSTGAFVPAVFDASEANGGGVKAKDGEDEEDDWDSDDSEDDLQIVLNETLPIGAEQEDEDGEDLVIVADGDQHIPGIEEQEWGEEATQASVDGDRKEGGEAAKVGGGGGIAMVGPGGARIGYSNHGYHPHHSQFKYVRPGATIVPGGAVAGGAAPGQVRPPVTMGSIPGRGRGDWRPIGMNKSLPTMQKNFHSGFGLPIWANNSSGRGFGTGMEFTLPSHKTVFDIDIDSFEEKPWRYPGVDTSDYFNFGLDEDNWKDYCKQLGQLRLEATMQSKIRVYESGRSEQDYDPDLPPELAAAAGLHDVSVENSHLGKTDSGLMDLAGQGRGATRTRPQLPTGRAIQVEGGYGERLPSIDTRPPRVRDSDAIIEIVLQDSVDDDSIVANGEQPEDETQVDLKGGGHEFQDDERQADAEYFDQFPPTYNGRKGETVTRRAPFTSSIQNNKHEGDGLLPFPSAVPLQYRPSSNVQTSIYPGGLFNTPPGGRWPQGTGHERLSHTSAEHGNEVIPSRSARNRSDVNPKEKLRASVEGKQTPEALSPVAVEAAREQSVEQKDNLHDDGPALADSVEEEEVASDLGEDGSLHLSVEKRKLSSRVEQPAVEEIGSGDDLRTNYSDNSKAKSWNSRDFQKRHDGGDEEVAQDARSRRTGEGKSFHDEDNYSYRRRDEHNRDSKEIDINRTIAKGREDLYDSYPNRDWDSSSAHYKRAKTESIERPKDRDGSVVFYQKRDDDKHGRRAKEEEMRRPERIEDTGSRHRSKLRESERIDRDEHLHSKRRVDDREWRSSHDKDSGPRHRERDDVLLGRHEIMDDAHVRKRKDEELQRREHVDKEDVLHGYRAREDTSRRKRERDDGLDHRRREDQARARDKVDDHHSIRHRDESWRVREREDRIRPKQSQEDIHSNRDREEGRSSIRSGRLSEDKQWVGNSRAKDEPKGLGSDRDYQNKDKRRESEHPKRRDRVEEDTSSHHRVHDDTYARENQFKDRNIRQDKSSTQNDRLINNPYSQRMSKDRHKENSRKSKESEGGDHHTQILGKRKHDDHNAHRNEKVSTKGTSEQESGTLGHRHSRDHSHPRSSSSAALSKKGHHHLQHEQRGAPEQQHSSRKHGEDADSEDEQQNNSRRGRSKLERWASQKEKDDITNVQSPTPSSKGRESGRNNDKFLASRQPDEVGKKGGDSDTLISSVGPENASDMELKDVDLVAESDDQHIDADRTGDDRHMDTFEKLKKRSERFKLPMPGEKDGSTNKKVESNEILLPHSETAVAEPEEGVSGAMHMVFQAVLAADYDTSESARLKEWALSCRRCHAIVWAFFSRWLIESLLLKISGSYKFRDREGRSGCKCERVVYFKTVVHVSTTTGFLLTVGKDLNRN</sequence>
<name>A0ACC2LN05_PERAE</name>
<evidence type="ECO:0000313" key="2">
    <source>
        <dbReference type="Proteomes" id="UP001234297"/>
    </source>
</evidence>
<accession>A0ACC2LN05</accession>